<keyword evidence="9" id="KW-0472">Membrane</keyword>
<keyword evidence="4" id="KW-0597">Phosphoprotein</keyword>
<proteinExistence type="predicted"/>
<protein>
    <recommendedName>
        <fullName evidence="3">histidine kinase</fullName>
        <ecNumber evidence="3">2.7.13.3</ecNumber>
    </recommendedName>
</protein>
<dbReference type="SMART" id="SM00387">
    <property type="entry name" value="HATPase_c"/>
    <property type="match status" value="1"/>
</dbReference>
<reference evidence="11" key="2">
    <citation type="journal article" date="2022" name="Nat. Biotechnol.">
        <title>Carbon-negative production of acetone and isopropanol by gas fermentation at industrial pilot scale.</title>
        <authorList>
            <person name="Liew F.E."/>
            <person name="Nogle R."/>
            <person name="Abdalla T."/>
            <person name="Rasor B.J."/>
            <person name="Canter C."/>
            <person name="Jensen R.O."/>
            <person name="Wang L."/>
            <person name="Strutz J."/>
            <person name="Chirania P."/>
            <person name="De Tissera S."/>
            <person name="Mueller A.P."/>
            <person name="Ruan Z."/>
            <person name="Gao A."/>
            <person name="Tran L."/>
            <person name="Engle N.L."/>
            <person name="Bromley J.C."/>
            <person name="Daniell J."/>
            <person name="Conrado R."/>
            <person name="Tschaplinski T.J."/>
            <person name="Giannone R.J."/>
            <person name="Hettich R.L."/>
            <person name="Karim A.S."/>
            <person name="Simpson S.D."/>
            <person name="Brown S.D."/>
            <person name="Leang C."/>
            <person name="Jewett M.C."/>
            <person name="Kopke M."/>
        </authorList>
    </citation>
    <scope>NUCLEOTIDE SEQUENCE</scope>
    <source>
        <strain evidence="11">DJ080</strain>
    </source>
</reference>
<comment type="subcellular location">
    <subcellularLocation>
        <location evidence="2">Membrane</location>
    </subcellularLocation>
</comment>
<name>A0AAX0BAP4_CLOBE</name>
<evidence type="ECO:0000256" key="2">
    <source>
        <dbReference type="ARBA" id="ARBA00004370"/>
    </source>
</evidence>
<keyword evidence="6 11" id="KW-0418">Kinase</keyword>
<dbReference type="CDD" id="cd00082">
    <property type="entry name" value="HisKA"/>
    <property type="match status" value="1"/>
</dbReference>
<sequence>MKIFYNIAIRIITLFLFLIIAFVISFVFLSVIFILLKYTTPAIINIKVRNFQIYTAALLAIIFAYLFISFIAKPVNNMLKWLKLLSEGDYKVENKVELLKFKNSVVLNKWSYFLYKELISQMKNLTERLLETEKQRKLLEENRRQWIAGITHDLKTPLSYVRGYSSMITVPNYQWNSEDIKTFTKKIEEKAIHMETLINDLSTSLKFYDGELLLKKSPTNMNSFVQKLVIDLANNPIAKDYSFSLESKLEEDILIIDAQLISRSLQNIIMNAVLHNPIDTKIQVSLDKIDNYFQIQIKDDGKGMDEETLNNMFEKYYRGTPTDSHPEGSGLGMALAKQFVEAHNGLIEVESKINYGTCVTIKIPA</sequence>
<evidence type="ECO:0000256" key="6">
    <source>
        <dbReference type="ARBA" id="ARBA00022777"/>
    </source>
</evidence>
<evidence type="ECO:0000256" key="3">
    <source>
        <dbReference type="ARBA" id="ARBA00012438"/>
    </source>
</evidence>
<dbReference type="SUPFAM" id="SSF47384">
    <property type="entry name" value="Homodimeric domain of signal transducing histidine kinase"/>
    <property type="match status" value="1"/>
</dbReference>
<dbReference type="SMART" id="SM00388">
    <property type="entry name" value="HisKA"/>
    <property type="match status" value="1"/>
</dbReference>
<evidence type="ECO:0000256" key="9">
    <source>
        <dbReference type="SAM" id="Phobius"/>
    </source>
</evidence>
<comment type="caution">
    <text evidence="11">The sequence shown here is derived from an EMBL/GenBank/DDBJ whole genome shotgun (WGS) entry which is preliminary data.</text>
</comment>
<dbReference type="InterPro" id="IPR036097">
    <property type="entry name" value="HisK_dim/P_sf"/>
</dbReference>
<dbReference type="EC" id="2.7.13.3" evidence="3"/>
<dbReference type="PANTHER" id="PTHR45453">
    <property type="entry name" value="PHOSPHATE REGULON SENSOR PROTEIN PHOR"/>
    <property type="match status" value="1"/>
</dbReference>
<dbReference type="InterPro" id="IPR005467">
    <property type="entry name" value="His_kinase_dom"/>
</dbReference>
<evidence type="ECO:0000256" key="5">
    <source>
        <dbReference type="ARBA" id="ARBA00022679"/>
    </source>
</evidence>
<keyword evidence="9" id="KW-1133">Transmembrane helix</keyword>
<organism evidence="11 12">
    <name type="scientific">Clostridium beijerinckii</name>
    <name type="common">Clostridium MP</name>
    <dbReference type="NCBI Taxonomy" id="1520"/>
    <lineage>
        <taxon>Bacteria</taxon>
        <taxon>Bacillati</taxon>
        <taxon>Bacillota</taxon>
        <taxon>Clostridia</taxon>
        <taxon>Eubacteriales</taxon>
        <taxon>Clostridiaceae</taxon>
        <taxon>Clostridium</taxon>
    </lineage>
</organism>
<feature type="transmembrane region" description="Helical" evidence="9">
    <location>
        <begin position="51"/>
        <end position="72"/>
    </location>
</feature>
<keyword evidence="5" id="KW-0808">Transferase</keyword>
<dbReference type="InterPro" id="IPR004358">
    <property type="entry name" value="Sig_transdc_His_kin-like_C"/>
</dbReference>
<dbReference type="InterPro" id="IPR003594">
    <property type="entry name" value="HATPase_dom"/>
</dbReference>
<evidence type="ECO:0000259" key="10">
    <source>
        <dbReference type="PROSITE" id="PS50109"/>
    </source>
</evidence>
<evidence type="ECO:0000256" key="7">
    <source>
        <dbReference type="ARBA" id="ARBA00023012"/>
    </source>
</evidence>
<evidence type="ECO:0000313" key="11">
    <source>
        <dbReference type="EMBL" id="NRT91934.1"/>
    </source>
</evidence>
<gene>
    <name evidence="11" type="ORF">B0H41_005613</name>
</gene>
<evidence type="ECO:0000256" key="8">
    <source>
        <dbReference type="SAM" id="Coils"/>
    </source>
</evidence>
<feature type="coiled-coil region" evidence="8">
    <location>
        <begin position="115"/>
        <end position="142"/>
    </location>
</feature>
<evidence type="ECO:0000256" key="1">
    <source>
        <dbReference type="ARBA" id="ARBA00000085"/>
    </source>
</evidence>
<dbReference type="AlphaFoldDB" id="A0AAX0BAP4"/>
<dbReference type="Gene3D" id="1.10.287.130">
    <property type="match status" value="1"/>
</dbReference>
<dbReference type="EMBL" id="JABSWW010000001">
    <property type="protein sequence ID" value="NRT91934.1"/>
    <property type="molecule type" value="Genomic_DNA"/>
</dbReference>
<dbReference type="GO" id="GO:0005886">
    <property type="term" value="C:plasma membrane"/>
    <property type="evidence" value="ECO:0007669"/>
    <property type="project" value="TreeGrafter"/>
</dbReference>
<dbReference type="GO" id="GO:0000155">
    <property type="term" value="F:phosphorelay sensor kinase activity"/>
    <property type="evidence" value="ECO:0007669"/>
    <property type="project" value="InterPro"/>
</dbReference>
<evidence type="ECO:0000313" key="12">
    <source>
        <dbReference type="Proteomes" id="UP001193748"/>
    </source>
</evidence>
<dbReference type="InterPro" id="IPR003661">
    <property type="entry name" value="HisK_dim/P_dom"/>
</dbReference>
<keyword evidence="9" id="KW-0812">Transmembrane</keyword>
<feature type="transmembrane region" description="Helical" evidence="9">
    <location>
        <begin position="12"/>
        <end position="36"/>
    </location>
</feature>
<dbReference type="Proteomes" id="UP001193748">
    <property type="component" value="Unassembled WGS sequence"/>
</dbReference>
<dbReference type="SUPFAM" id="SSF55874">
    <property type="entry name" value="ATPase domain of HSP90 chaperone/DNA topoisomerase II/histidine kinase"/>
    <property type="match status" value="1"/>
</dbReference>
<dbReference type="Gene3D" id="3.30.565.10">
    <property type="entry name" value="Histidine kinase-like ATPase, C-terminal domain"/>
    <property type="match status" value="1"/>
</dbReference>
<dbReference type="PANTHER" id="PTHR45453:SF1">
    <property type="entry name" value="PHOSPHATE REGULON SENSOR PROTEIN PHOR"/>
    <property type="match status" value="1"/>
</dbReference>
<dbReference type="GO" id="GO:0016036">
    <property type="term" value="P:cellular response to phosphate starvation"/>
    <property type="evidence" value="ECO:0007669"/>
    <property type="project" value="TreeGrafter"/>
</dbReference>
<evidence type="ECO:0000256" key="4">
    <source>
        <dbReference type="ARBA" id="ARBA00022553"/>
    </source>
</evidence>
<comment type="catalytic activity">
    <reaction evidence="1">
        <text>ATP + protein L-histidine = ADP + protein N-phospho-L-histidine.</text>
        <dbReference type="EC" id="2.7.13.3"/>
    </reaction>
</comment>
<reference evidence="11" key="1">
    <citation type="submission" date="2020-05" db="EMBL/GenBank/DDBJ databases">
        <authorList>
            <person name="Brown S."/>
            <person name="Huntemann M."/>
            <person name="Clum A."/>
            <person name="Spunde A."/>
            <person name="Palaniappan K."/>
            <person name="Ritter S."/>
            <person name="Mikhailova N."/>
            <person name="Chen I.-M."/>
            <person name="Stamatis D."/>
            <person name="Reddy T."/>
            <person name="O'Malley R."/>
            <person name="Daum C."/>
            <person name="Shapiro N."/>
            <person name="Ivanova N."/>
            <person name="Kyrpides N."/>
            <person name="Woyke T."/>
        </authorList>
    </citation>
    <scope>NUCLEOTIDE SEQUENCE</scope>
    <source>
        <strain evidence="11">DJ080</strain>
    </source>
</reference>
<dbReference type="InterPro" id="IPR050351">
    <property type="entry name" value="BphY/WalK/GraS-like"/>
</dbReference>
<feature type="domain" description="Histidine kinase" evidence="10">
    <location>
        <begin position="149"/>
        <end position="365"/>
    </location>
</feature>
<dbReference type="InterPro" id="IPR036890">
    <property type="entry name" value="HATPase_C_sf"/>
</dbReference>
<dbReference type="PROSITE" id="PS50109">
    <property type="entry name" value="HIS_KIN"/>
    <property type="match status" value="1"/>
</dbReference>
<accession>A0AAX0BAP4</accession>
<keyword evidence="8" id="KW-0175">Coiled coil</keyword>
<dbReference type="Pfam" id="PF02518">
    <property type="entry name" value="HATPase_c"/>
    <property type="match status" value="1"/>
</dbReference>
<dbReference type="Pfam" id="PF00512">
    <property type="entry name" value="HisKA"/>
    <property type="match status" value="1"/>
</dbReference>
<dbReference type="GO" id="GO:0004721">
    <property type="term" value="F:phosphoprotein phosphatase activity"/>
    <property type="evidence" value="ECO:0007669"/>
    <property type="project" value="TreeGrafter"/>
</dbReference>
<keyword evidence="7" id="KW-0902">Two-component regulatory system</keyword>
<dbReference type="RefSeq" id="WP_173712161.1">
    <property type="nucleotide sequence ID" value="NZ_JABSWW010000001.1"/>
</dbReference>
<dbReference type="PRINTS" id="PR00344">
    <property type="entry name" value="BCTRLSENSOR"/>
</dbReference>